<protein>
    <submittedName>
        <fullName evidence="2">Nucleotidyltransferase family protein</fullName>
    </submittedName>
</protein>
<dbReference type="Proteomes" id="UP000598146">
    <property type="component" value="Unassembled WGS sequence"/>
</dbReference>
<dbReference type="InterPro" id="IPR029044">
    <property type="entry name" value="Nucleotide-diphossugar_trans"/>
</dbReference>
<dbReference type="GO" id="GO:0016779">
    <property type="term" value="F:nucleotidyltransferase activity"/>
    <property type="evidence" value="ECO:0007669"/>
    <property type="project" value="UniProtKB-ARBA"/>
</dbReference>
<evidence type="ECO:0000259" key="1">
    <source>
        <dbReference type="Pfam" id="PF12804"/>
    </source>
</evidence>
<dbReference type="RefSeq" id="WP_196414478.1">
    <property type="nucleotide sequence ID" value="NZ_JADQTO010000006.1"/>
</dbReference>
<comment type="caution">
    <text evidence="2">The sequence shown here is derived from an EMBL/GenBank/DDBJ whole genome shotgun (WGS) entry which is preliminary data.</text>
</comment>
<dbReference type="PANTHER" id="PTHR43777">
    <property type="entry name" value="MOLYBDENUM COFACTOR CYTIDYLYLTRANSFERASE"/>
    <property type="match status" value="1"/>
</dbReference>
<proteinExistence type="predicted"/>
<name>A0A931C8X1_9ACTN</name>
<dbReference type="AlphaFoldDB" id="A0A931C8X1"/>
<gene>
    <name evidence="2" type="ORF">I4J89_14545</name>
</gene>
<dbReference type="CDD" id="cd04182">
    <property type="entry name" value="GT_2_like_f"/>
    <property type="match status" value="1"/>
</dbReference>
<evidence type="ECO:0000313" key="3">
    <source>
        <dbReference type="Proteomes" id="UP000598146"/>
    </source>
</evidence>
<dbReference type="SUPFAM" id="SSF53448">
    <property type="entry name" value="Nucleotide-diphospho-sugar transferases"/>
    <property type="match status" value="1"/>
</dbReference>
<organism evidence="2 3">
    <name type="scientific">Actinoplanes aureus</name>
    <dbReference type="NCBI Taxonomy" id="2792083"/>
    <lineage>
        <taxon>Bacteria</taxon>
        <taxon>Bacillati</taxon>
        <taxon>Actinomycetota</taxon>
        <taxon>Actinomycetes</taxon>
        <taxon>Micromonosporales</taxon>
        <taxon>Micromonosporaceae</taxon>
        <taxon>Actinoplanes</taxon>
    </lineage>
</organism>
<reference evidence="2" key="1">
    <citation type="submission" date="2020-11" db="EMBL/GenBank/DDBJ databases">
        <title>Isolation and identification of active actinomycetes.</title>
        <authorList>
            <person name="Sun X."/>
        </authorList>
    </citation>
    <scope>NUCLEOTIDE SEQUENCE</scope>
    <source>
        <strain evidence="2">NEAU-A11</strain>
    </source>
</reference>
<keyword evidence="3" id="KW-1185">Reference proteome</keyword>
<feature type="domain" description="MobA-like NTP transferase" evidence="1">
    <location>
        <begin position="5"/>
        <end position="159"/>
    </location>
</feature>
<dbReference type="InterPro" id="IPR025877">
    <property type="entry name" value="MobA-like_NTP_Trfase"/>
</dbReference>
<dbReference type="PANTHER" id="PTHR43777:SF1">
    <property type="entry name" value="MOLYBDENUM COFACTOR CYTIDYLYLTRANSFERASE"/>
    <property type="match status" value="1"/>
</dbReference>
<dbReference type="Pfam" id="PF12804">
    <property type="entry name" value="NTP_transf_3"/>
    <property type="match status" value="1"/>
</dbReference>
<dbReference type="EMBL" id="JADQTO010000006">
    <property type="protein sequence ID" value="MBG0562673.1"/>
    <property type="molecule type" value="Genomic_DNA"/>
</dbReference>
<accession>A0A931C8X1</accession>
<evidence type="ECO:0000313" key="2">
    <source>
        <dbReference type="EMBL" id="MBG0562673.1"/>
    </source>
</evidence>
<dbReference type="Gene3D" id="3.90.550.10">
    <property type="entry name" value="Spore Coat Polysaccharide Biosynthesis Protein SpsA, Chain A"/>
    <property type="match status" value="1"/>
</dbReference>
<sequence>MGVTGLVLAAGGSRRLGEAKQLLPFRGRTLLDATLDMARACGFDDLVVTLGGSAAAIRARVDLSGVRVIENPAFATGCGSSISSVIPSIPAASHRLVLLLGDQPGVRPSDVRRLVGVPTPLGVCRYADGLGHPFLFHRDVFGELTQLHGDKAVWKLLHSGRYPVTEIDTAGTVPIDVDTREDYERLLTNEQS</sequence>